<dbReference type="InterPro" id="IPR036312">
    <property type="entry name" value="Bifun_inhib/LTP/seed_sf"/>
</dbReference>
<evidence type="ECO:0000313" key="2">
    <source>
        <dbReference type="EMBL" id="KAH7421608.1"/>
    </source>
</evidence>
<dbReference type="Proteomes" id="UP000825935">
    <property type="component" value="Chromosome 13"/>
</dbReference>
<gene>
    <name evidence="2" type="ORF">KP509_13G066400</name>
</gene>
<protein>
    <recommendedName>
        <fullName evidence="1">Bifunctional inhibitor/plant lipid transfer protein/seed storage helical domain-containing protein</fullName>
    </recommendedName>
</protein>
<reference evidence="2" key="1">
    <citation type="submission" date="2021-08" db="EMBL/GenBank/DDBJ databases">
        <title>WGS assembly of Ceratopteris richardii.</title>
        <authorList>
            <person name="Marchant D.B."/>
            <person name="Chen G."/>
            <person name="Jenkins J."/>
            <person name="Shu S."/>
            <person name="Leebens-Mack J."/>
            <person name="Grimwood J."/>
            <person name="Schmutz J."/>
            <person name="Soltis P."/>
            <person name="Soltis D."/>
            <person name="Chen Z.-H."/>
        </authorList>
    </citation>
    <scope>NUCLEOTIDE SEQUENCE</scope>
    <source>
        <strain evidence="2">Whitten #5841</strain>
        <tissue evidence="2">Leaf</tissue>
    </source>
</reference>
<dbReference type="CDD" id="cd01960">
    <property type="entry name" value="nsLTP1"/>
    <property type="match status" value="1"/>
</dbReference>
<proteinExistence type="predicted"/>
<dbReference type="OrthoDB" id="1890443at2759"/>
<dbReference type="SUPFAM" id="SSF47699">
    <property type="entry name" value="Bifunctional inhibitor/lipid-transfer protein/seed storage 2S albumin"/>
    <property type="match status" value="1"/>
</dbReference>
<name>A0A8T2TGI5_CERRI</name>
<dbReference type="Pfam" id="PF00234">
    <property type="entry name" value="Tryp_alpha_amyl"/>
    <property type="match status" value="1"/>
</dbReference>
<dbReference type="Gene3D" id="1.10.110.10">
    <property type="entry name" value="Plant lipid-transfer and hydrophobic proteins"/>
    <property type="match status" value="1"/>
</dbReference>
<dbReference type="InterPro" id="IPR016140">
    <property type="entry name" value="Bifunc_inhib/LTP/seed_store"/>
</dbReference>
<dbReference type="EMBL" id="CM035418">
    <property type="protein sequence ID" value="KAH7421608.1"/>
    <property type="molecule type" value="Genomic_DNA"/>
</dbReference>
<organism evidence="2 3">
    <name type="scientific">Ceratopteris richardii</name>
    <name type="common">Triangle waterfern</name>
    <dbReference type="NCBI Taxonomy" id="49495"/>
    <lineage>
        <taxon>Eukaryota</taxon>
        <taxon>Viridiplantae</taxon>
        <taxon>Streptophyta</taxon>
        <taxon>Embryophyta</taxon>
        <taxon>Tracheophyta</taxon>
        <taxon>Polypodiopsida</taxon>
        <taxon>Polypodiidae</taxon>
        <taxon>Polypodiales</taxon>
        <taxon>Pteridineae</taxon>
        <taxon>Pteridaceae</taxon>
        <taxon>Parkerioideae</taxon>
        <taxon>Ceratopteris</taxon>
    </lineage>
</organism>
<keyword evidence="3" id="KW-1185">Reference proteome</keyword>
<dbReference type="AlphaFoldDB" id="A0A8T2TGI5"/>
<evidence type="ECO:0000259" key="1">
    <source>
        <dbReference type="Pfam" id="PF00234"/>
    </source>
</evidence>
<dbReference type="PANTHER" id="PTHR33076">
    <property type="entry name" value="NON-SPECIFIC LIPID-TRANSFER PROTEIN 2-RELATED"/>
    <property type="match status" value="1"/>
</dbReference>
<sequence>MDCCRLEQSHERLKFKRRRTRRLRSREVETQRERQRERGGIPRRIMSALAKAAWAAVVAAVFLMALTPGAAATGNVDCRKVQQYFVPCAGYLFSRSAANPSVACCTSIRRLNAQSKGPVRQGVCECLKRNAASLSGLNQNRAISLSSKCGISLKTAVSFNTDCRR</sequence>
<evidence type="ECO:0000313" key="3">
    <source>
        <dbReference type="Proteomes" id="UP000825935"/>
    </source>
</evidence>
<dbReference type="GO" id="GO:0006869">
    <property type="term" value="P:lipid transport"/>
    <property type="evidence" value="ECO:0007669"/>
    <property type="project" value="InterPro"/>
</dbReference>
<accession>A0A8T2TGI5</accession>
<dbReference type="PRINTS" id="PR00382">
    <property type="entry name" value="LIPIDTRNSFER"/>
</dbReference>
<dbReference type="GO" id="GO:0008289">
    <property type="term" value="F:lipid binding"/>
    <property type="evidence" value="ECO:0007669"/>
    <property type="project" value="InterPro"/>
</dbReference>
<comment type="caution">
    <text evidence="2">The sequence shown here is derived from an EMBL/GenBank/DDBJ whole genome shotgun (WGS) entry which is preliminary data.</text>
</comment>
<feature type="domain" description="Bifunctional inhibitor/plant lipid transfer protein/seed storage helical" evidence="1">
    <location>
        <begin position="78"/>
        <end position="163"/>
    </location>
</feature>
<dbReference type="InterPro" id="IPR000528">
    <property type="entry name" value="Plant_nsLTP"/>
</dbReference>